<dbReference type="Proteomes" id="UP000298061">
    <property type="component" value="Unassembled WGS sequence"/>
</dbReference>
<feature type="compositionally biased region" description="Low complexity" evidence="1">
    <location>
        <begin position="135"/>
        <end position="147"/>
    </location>
</feature>
<feature type="region of interest" description="Disordered" evidence="1">
    <location>
        <begin position="1"/>
        <end position="27"/>
    </location>
</feature>
<reference evidence="2 3" key="1">
    <citation type="submission" date="2019-02" db="EMBL/GenBank/DDBJ databases">
        <title>Genome sequencing of the rare red list fungi Hericium alpestre (H. flagellum).</title>
        <authorList>
            <person name="Buettner E."/>
            <person name="Kellner H."/>
        </authorList>
    </citation>
    <scope>NUCLEOTIDE SEQUENCE [LARGE SCALE GENOMIC DNA]</scope>
    <source>
        <strain evidence="2 3">DSM 108284</strain>
    </source>
</reference>
<dbReference type="AlphaFoldDB" id="A0A4Y9ZY38"/>
<organism evidence="2 3">
    <name type="scientific">Hericium alpestre</name>
    <dbReference type="NCBI Taxonomy" id="135208"/>
    <lineage>
        <taxon>Eukaryota</taxon>
        <taxon>Fungi</taxon>
        <taxon>Dikarya</taxon>
        <taxon>Basidiomycota</taxon>
        <taxon>Agaricomycotina</taxon>
        <taxon>Agaricomycetes</taxon>
        <taxon>Russulales</taxon>
        <taxon>Hericiaceae</taxon>
        <taxon>Hericium</taxon>
    </lineage>
</organism>
<dbReference type="OrthoDB" id="10261040at2759"/>
<keyword evidence="3" id="KW-1185">Reference proteome</keyword>
<name>A0A4Y9ZY38_9AGAM</name>
<proteinExistence type="predicted"/>
<evidence type="ECO:0000313" key="2">
    <source>
        <dbReference type="EMBL" id="TFY79722.1"/>
    </source>
</evidence>
<evidence type="ECO:0000256" key="1">
    <source>
        <dbReference type="SAM" id="MobiDB-lite"/>
    </source>
</evidence>
<comment type="caution">
    <text evidence="2">The sequence shown here is derived from an EMBL/GenBank/DDBJ whole genome shotgun (WGS) entry which is preliminary data.</text>
</comment>
<dbReference type="EMBL" id="SFCI01000452">
    <property type="protein sequence ID" value="TFY79722.1"/>
    <property type="molecule type" value="Genomic_DNA"/>
</dbReference>
<evidence type="ECO:0000313" key="3">
    <source>
        <dbReference type="Proteomes" id="UP000298061"/>
    </source>
</evidence>
<accession>A0A4Y9ZY38</accession>
<sequence>MSAPEDVTMEEPAPSTQQAEAQPPLTKLQSQIDALTEFSARLQKLRQLPPLLLRPESDPIGSSLPDVLRRALLEAHGARTTLLEETVQGALKAAAESESRDRVGIRGNARRDRRRRKRSPTPESPRPFPAFRPKTTSLFPSTSTGSSLTLSQLPEYIRTFNAAHAKKAALHIWLSSSRDSRDLRVPVVIRFLIPDVLRVFITVGHADGENDTPAEDRPLLIENITAFGTRERVSVIWTPQQTSTLAIRLSSISKAIAADPTDASVNASCARPNANVS</sequence>
<protein>
    <submittedName>
        <fullName evidence="2">Uncharacterized protein</fullName>
    </submittedName>
</protein>
<gene>
    <name evidence="2" type="ORF">EWM64_g4292</name>
</gene>
<feature type="compositionally biased region" description="Basic and acidic residues" evidence="1">
    <location>
        <begin position="95"/>
        <end position="104"/>
    </location>
</feature>
<dbReference type="STRING" id="135208.A0A4Y9ZY38"/>
<feature type="region of interest" description="Disordered" evidence="1">
    <location>
        <begin position="92"/>
        <end position="147"/>
    </location>
</feature>